<dbReference type="InterPro" id="IPR029055">
    <property type="entry name" value="Ntn_hydrolases_N"/>
</dbReference>
<keyword evidence="14" id="KW-0314">Glutamate biosynthesis</keyword>
<dbReference type="PANTHER" id="PTHR11938:SF133">
    <property type="entry name" value="GLUTAMATE SYNTHASE (NADH)"/>
    <property type="match status" value="1"/>
</dbReference>
<dbReference type="FunFam" id="3.60.20.10:FF:000001">
    <property type="entry name" value="Glutamate synthase, large subunit"/>
    <property type="match status" value="1"/>
</dbReference>
<keyword evidence="19" id="KW-1185">Reference proteome</keyword>
<dbReference type="Gene3D" id="3.60.20.10">
    <property type="entry name" value="Glutamine Phosphoribosylpyrophosphate, subunit 1, domain 1"/>
    <property type="match status" value="1"/>
</dbReference>
<dbReference type="Gene3D" id="2.160.20.60">
    <property type="entry name" value="Glutamate synthase, alpha subunit, C-terminal domain"/>
    <property type="match status" value="1"/>
</dbReference>
<dbReference type="PANTHER" id="PTHR11938">
    <property type="entry name" value="FAD NADPH DEHYDROGENASE/OXIDOREDUCTASE"/>
    <property type="match status" value="1"/>
</dbReference>
<keyword evidence="13" id="KW-0411">Iron-sulfur</keyword>
<evidence type="ECO:0000256" key="5">
    <source>
        <dbReference type="ARBA" id="ARBA00022605"/>
    </source>
</evidence>
<reference evidence="18 19" key="1">
    <citation type="submission" date="2017-03" db="EMBL/GenBank/DDBJ databases">
        <title>Whole genome sequence of Micromonospora wenchangensis, isolated from mangrove soil.</title>
        <authorList>
            <person name="Yang H."/>
        </authorList>
    </citation>
    <scope>NUCLEOTIDE SEQUENCE [LARGE SCALE GENOMIC DNA]</scope>
    <source>
        <strain evidence="18 19">CCTCC AA 2012002</strain>
    </source>
</reference>
<evidence type="ECO:0000256" key="16">
    <source>
        <dbReference type="ARBA" id="ARBA00029440"/>
    </source>
</evidence>
<keyword evidence="6" id="KW-0285">Flavoprotein</keyword>
<dbReference type="InterPro" id="IPR013785">
    <property type="entry name" value="Aldolase_TIM"/>
</dbReference>
<dbReference type="InterPro" id="IPR036485">
    <property type="entry name" value="Glu_synth_asu_C_sf"/>
</dbReference>
<evidence type="ECO:0000259" key="17">
    <source>
        <dbReference type="PROSITE" id="PS51278"/>
    </source>
</evidence>
<dbReference type="SUPFAM" id="SSF51395">
    <property type="entry name" value="FMN-linked oxidoreductases"/>
    <property type="match status" value="1"/>
</dbReference>
<comment type="similarity">
    <text evidence="4">Belongs to the glutamate synthase family.</text>
</comment>
<dbReference type="InterPro" id="IPR006982">
    <property type="entry name" value="Glu_synth_centr_N"/>
</dbReference>
<dbReference type="FunFam" id="3.20.20.70:FF:000031">
    <property type="entry name" value="Glutamate synthase 1 [NADH]"/>
    <property type="match status" value="1"/>
</dbReference>
<evidence type="ECO:0000256" key="15">
    <source>
        <dbReference type="ARBA" id="ARBA00023291"/>
    </source>
</evidence>
<evidence type="ECO:0000256" key="10">
    <source>
        <dbReference type="ARBA" id="ARBA00022962"/>
    </source>
</evidence>
<keyword evidence="11" id="KW-0560">Oxidoreductase</keyword>
<dbReference type="FunFam" id="3.20.20.70:FF:000053">
    <property type="entry name" value="Glutamate synthase large subunit"/>
    <property type="match status" value="1"/>
</dbReference>
<keyword evidence="8" id="KW-0479">Metal-binding</keyword>
<dbReference type="Pfam" id="PF00310">
    <property type="entry name" value="GATase_2"/>
    <property type="match status" value="1"/>
</dbReference>
<dbReference type="NCBIfam" id="NF008730">
    <property type="entry name" value="PRK11750.1"/>
    <property type="match status" value="1"/>
</dbReference>
<keyword evidence="15" id="KW-0003">3Fe-4S</keyword>
<dbReference type="SUPFAM" id="SSF56235">
    <property type="entry name" value="N-terminal nucleophile aminohydrolases (Ntn hydrolases)"/>
    <property type="match status" value="1"/>
</dbReference>
<evidence type="ECO:0000313" key="19">
    <source>
        <dbReference type="Proteomes" id="UP000197174"/>
    </source>
</evidence>
<keyword evidence="7" id="KW-0288">FMN</keyword>
<organism evidence="18 19">
    <name type="scientific">Micromonospora wenchangensis</name>
    <dbReference type="NCBI Taxonomy" id="1185415"/>
    <lineage>
        <taxon>Bacteria</taxon>
        <taxon>Bacillati</taxon>
        <taxon>Actinomycetota</taxon>
        <taxon>Actinomycetes</taxon>
        <taxon>Micromonosporales</taxon>
        <taxon>Micromonosporaceae</taxon>
        <taxon>Micromonospora</taxon>
    </lineage>
</organism>
<evidence type="ECO:0000256" key="6">
    <source>
        <dbReference type="ARBA" id="ARBA00022630"/>
    </source>
</evidence>
<dbReference type="Proteomes" id="UP000197174">
    <property type="component" value="Unassembled WGS sequence"/>
</dbReference>
<dbReference type="InterPro" id="IPR002489">
    <property type="entry name" value="Glu_synth_asu_C"/>
</dbReference>
<evidence type="ECO:0000313" key="18">
    <source>
        <dbReference type="EMBL" id="OWV10170.1"/>
    </source>
</evidence>
<evidence type="ECO:0000256" key="12">
    <source>
        <dbReference type="ARBA" id="ARBA00023004"/>
    </source>
</evidence>
<accession>A0A246RQP4</accession>
<dbReference type="GO" id="GO:0051538">
    <property type="term" value="F:3 iron, 4 sulfur cluster binding"/>
    <property type="evidence" value="ECO:0007669"/>
    <property type="project" value="UniProtKB-KW"/>
</dbReference>
<dbReference type="FunFam" id="2.160.20.60:FF:000001">
    <property type="entry name" value="Glutamate synthase, large subunit"/>
    <property type="match status" value="1"/>
</dbReference>
<evidence type="ECO:0000256" key="1">
    <source>
        <dbReference type="ARBA" id="ARBA00001917"/>
    </source>
</evidence>
<dbReference type="CDD" id="cd00982">
    <property type="entry name" value="gltB_C"/>
    <property type="match status" value="1"/>
</dbReference>
<comment type="caution">
    <text evidence="18">The sequence shown here is derived from an EMBL/GenBank/DDBJ whole genome shotgun (WGS) entry which is preliminary data.</text>
</comment>
<dbReference type="Gene3D" id="3.20.20.70">
    <property type="entry name" value="Aldolase class I"/>
    <property type="match status" value="2"/>
</dbReference>
<dbReference type="GO" id="GO:0006537">
    <property type="term" value="P:glutamate biosynthetic process"/>
    <property type="evidence" value="ECO:0007669"/>
    <property type="project" value="UniProtKB-KW"/>
</dbReference>
<evidence type="ECO:0000256" key="13">
    <source>
        <dbReference type="ARBA" id="ARBA00023014"/>
    </source>
</evidence>
<dbReference type="InterPro" id="IPR050711">
    <property type="entry name" value="ET-N_metabolism_enzyme"/>
</dbReference>
<sequence length="1551" mass="166973">MALPYPHSPQPVPSATGLYDPAHEHDACGVAFVADLYGRRSHAVVANGLGALCRLDHRGARGAEQNTGDGAGIMIQVPDAFLRAVVDFPLPPAGQYATGLVFLPDDDGGEARARQVVEKYALVEGAEVLGWREVPTDPSGLGETALAAMPRIRQLFLAARRLTDTPAGPAGSPLSGIDLDRVAFCVRKQAERETAERGVTAYFPSLSARTMTWKGMLTPDQLPEYFPELTDERVDSAIALVHSRFSTNTFPSWPLAHPYRFIAHNGEINTIRGNRNWMQAREALLRSPHLPGNIRRVFPVCTPAASDSANFDEVLELLHLAGRSLPHAVLMMIPEAWENDPAMRPDKRAFYRFHASLMEPWDGPASVAFTDGEIVGAVLDRNGLRPGRWWRTADGLVVLGSEAGVLDLDPATVVAKGRLQPGRMFLVDTVNGRIVSDDEIKTELAAAQPYDEWLHAGLIDLGDLPAREHVVYTHDSVRRRQQAFGYTEEELKILLAPMARTGAEPLGSMGTDTPIAPLSTRPRLLYDYFHQLFAQVTNPPLDAIREELVTSLASTIGPEGNLLDPGAASCRQIVLPYPVIDNDELAKILSVDEDGDLPGFKAVRVSGLYRIRDGGAGIKARLTEICRHVSEAIEDGVRILVLSDRDSNADLAPIPSLLLTAAVHQHLVREQTRTQVALVVESGDCREVHHAAVLIGYGAAAVNPYLAFESVEDMIATGALVGVEPAKAVRNYVKALGKGVLKIMSKMGISTVSSYCGAQVFEAVGLDTRLVDRYFRGTPSTIGGIGLAEIHTEVAARHGQAWPAPGTTGSARLEVGGEYQWRREGELHLFNPETVFLLQHATRSRQYDVFRQYTAKVDELAAQAGSLRGLFTLRTGLRPAVPIEEVEPATEIVKRFATGAMSYGSISAEAHETLAIAMNRLGGKSNTGEGGEDVDRLHDPARRSAVKQIASGRFGVTSEYLVNADDLQIKMAQGAKPGEGGQLPGNKVWPWIARTRHATPGVGLISPPPHHDIYSIEDLAQLVHDLKCVNPAARVHVKLVSEVGVGTVAAGVAKLKADVILISGHDGGTGASPLNSLKHAGTPWELGLAEAQQTLLLNKLRDRVTVQVDGQLKTGRDVLVAALLGAEEFGFATAPLIVEGCVMMRVCHLDTCPVGIATQNPVLRERFTGRPEFVENFFLFLAEEVRGYLAELGFRSIEEAIGQTEVLDVVPAIDHWKGHGLDLTRVLHTPELPEGAARRGIRAQDHGLEQALDNELIALAEPALRDGSPVRVEVAVRNEHRSVGAMLGGEVTRRHGGAGLPDDTVEFVLRGTAGQSFGAFLPRGVTLRLHGDANDYVGKGLSGGRIVVRPDAAAPFVDPEAAAGQRAEDQIIAGNTILYGATGGELFLRGRVGERFAVRNSGAVAVVEGVGDHGCEYMTGGTVVVLGETGRNFAAGMSGGTAYVHRLDTGRVNAELVDLSPLRDAERELLHDLVQRHVAETDSAVGAELLKRWPEAVGEFTAVVPRDYRRVMEIMKAAEAAGRDVDDAVMSALTASVPPVPRVVAQEVARA</sequence>
<feature type="domain" description="Glutamine amidotransferase type-2" evidence="17">
    <location>
        <begin position="28"/>
        <end position="430"/>
    </location>
</feature>
<dbReference type="RefSeq" id="WP_088643086.1">
    <property type="nucleotide sequence ID" value="NZ_JBFAMK010000003.1"/>
</dbReference>
<keyword evidence="9" id="KW-0274">FAD</keyword>
<evidence type="ECO:0000256" key="4">
    <source>
        <dbReference type="ARBA" id="ARBA00009716"/>
    </source>
</evidence>
<keyword evidence="5" id="KW-0028">Amino-acid biosynthesis</keyword>
<dbReference type="EMBL" id="MZMV01000009">
    <property type="protein sequence ID" value="OWV10170.1"/>
    <property type="molecule type" value="Genomic_DNA"/>
</dbReference>
<dbReference type="InterPro" id="IPR002932">
    <property type="entry name" value="Glu_synthdom"/>
</dbReference>
<comment type="cofactor">
    <cofactor evidence="3">
        <name>FAD</name>
        <dbReference type="ChEBI" id="CHEBI:57692"/>
    </cofactor>
</comment>
<evidence type="ECO:0000256" key="3">
    <source>
        <dbReference type="ARBA" id="ARBA00001974"/>
    </source>
</evidence>
<dbReference type="CDD" id="cd00713">
    <property type="entry name" value="GltS"/>
    <property type="match status" value="1"/>
</dbReference>
<evidence type="ECO:0000256" key="14">
    <source>
        <dbReference type="ARBA" id="ARBA00023164"/>
    </source>
</evidence>
<name>A0A246RQP4_9ACTN</name>
<keyword evidence="10" id="KW-0315">Glutamine amidotransferase</keyword>
<dbReference type="OrthoDB" id="9758182at2"/>
<gene>
    <name evidence="18" type="ORF">B5D80_07720</name>
</gene>
<keyword evidence="12" id="KW-0408">Iron</keyword>
<dbReference type="SUPFAM" id="SSF69336">
    <property type="entry name" value="Alpha subunit of glutamate synthase, C-terminal domain"/>
    <property type="match status" value="1"/>
</dbReference>
<evidence type="ECO:0000256" key="8">
    <source>
        <dbReference type="ARBA" id="ARBA00022723"/>
    </source>
</evidence>
<evidence type="ECO:0000256" key="2">
    <source>
        <dbReference type="ARBA" id="ARBA00001927"/>
    </source>
</evidence>
<dbReference type="Pfam" id="PF01493">
    <property type="entry name" value="GXGXG"/>
    <property type="match status" value="1"/>
</dbReference>
<dbReference type="Pfam" id="PF01645">
    <property type="entry name" value="Glu_synthase"/>
    <property type="match status" value="1"/>
</dbReference>
<dbReference type="GO" id="GO:0046872">
    <property type="term" value="F:metal ion binding"/>
    <property type="evidence" value="ECO:0007669"/>
    <property type="project" value="UniProtKB-KW"/>
</dbReference>
<dbReference type="GO" id="GO:0019676">
    <property type="term" value="P:ammonia assimilation cycle"/>
    <property type="evidence" value="ECO:0007669"/>
    <property type="project" value="TreeGrafter"/>
</dbReference>
<dbReference type="GO" id="GO:0015930">
    <property type="term" value="F:glutamate synthase activity"/>
    <property type="evidence" value="ECO:0007669"/>
    <property type="project" value="InterPro"/>
</dbReference>
<dbReference type="Pfam" id="PF04898">
    <property type="entry name" value="Glu_syn_central"/>
    <property type="match status" value="1"/>
</dbReference>
<comment type="cofactor">
    <cofactor evidence="2">
        <name>[3Fe-4S] cluster</name>
        <dbReference type="ChEBI" id="CHEBI:21137"/>
    </cofactor>
</comment>
<dbReference type="CDD" id="cd02808">
    <property type="entry name" value="GltS_FMN"/>
    <property type="match status" value="1"/>
</dbReference>
<comment type="cofactor">
    <cofactor evidence="1">
        <name>FMN</name>
        <dbReference type="ChEBI" id="CHEBI:58210"/>
    </cofactor>
</comment>
<proteinExistence type="inferred from homology"/>
<dbReference type="InterPro" id="IPR017932">
    <property type="entry name" value="GATase_2_dom"/>
</dbReference>
<dbReference type="PROSITE" id="PS51278">
    <property type="entry name" value="GATASE_TYPE_2"/>
    <property type="match status" value="1"/>
</dbReference>
<comment type="pathway">
    <text evidence="16">Amino-acid biosynthesis.</text>
</comment>
<evidence type="ECO:0000256" key="7">
    <source>
        <dbReference type="ARBA" id="ARBA00022643"/>
    </source>
</evidence>
<protein>
    <submittedName>
        <fullName evidence="18">Glutamate synthase large subunit</fullName>
    </submittedName>
</protein>
<evidence type="ECO:0000256" key="11">
    <source>
        <dbReference type="ARBA" id="ARBA00023002"/>
    </source>
</evidence>
<evidence type="ECO:0000256" key="9">
    <source>
        <dbReference type="ARBA" id="ARBA00022827"/>
    </source>
</evidence>